<feature type="compositionally biased region" description="Acidic residues" evidence="7">
    <location>
        <begin position="87"/>
        <end position="96"/>
    </location>
</feature>
<evidence type="ECO:0000256" key="6">
    <source>
        <dbReference type="PROSITE-ProRule" id="PRU00708"/>
    </source>
</evidence>
<accession>A0A822Y9L3</accession>
<dbReference type="InterPro" id="IPR011990">
    <property type="entry name" value="TPR-like_helical_dom_sf"/>
</dbReference>
<evidence type="ECO:0000256" key="4">
    <source>
        <dbReference type="ARBA" id="ARBA00022946"/>
    </source>
</evidence>
<dbReference type="FunFam" id="1.25.40.10:FF:000394">
    <property type="entry name" value="Pentatricopeptide repeat-containing protein, mitochondrial"/>
    <property type="match status" value="1"/>
</dbReference>
<comment type="subcellular location">
    <subcellularLocation>
        <location evidence="1">Mitochondrion</location>
    </subcellularLocation>
</comment>
<keyword evidence="9" id="KW-1185">Reference proteome</keyword>
<dbReference type="GO" id="GO:0005739">
    <property type="term" value="C:mitochondrion"/>
    <property type="evidence" value="ECO:0007669"/>
    <property type="project" value="UniProtKB-SubCell"/>
</dbReference>
<evidence type="ECO:0000313" key="8">
    <source>
        <dbReference type="EMBL" id="DAD29240.1"/>
    </source>
</evidence>
<dbReference type="InterPro" id="IPR002885">
    <property type="entry name" value="PPR_rpt"/>
</dbReference>
<dbReference type="PANTHER" id="PTHR45717:SF15">
    <property type="entry name" value="AGL218WP"/>
    <property type="match status" value="1"/>
</dbReference>
<sequence>MWALRRAVHPLRGEGYRRVVSSACAKFDIASNHEEHIVGICDSSQFTSGKSIPLEGFHQTRHLNARFSLGSSTRSLSSQAGAKSSGEEDELEDGFSELEGPSNTEEIGEDAVGEENDEELVSQPELSDDDAVESMGDASHNELDVEADICTSDTGETELRKKRGHSDLFKVIMAASRDSVRDALNKWVGKSNMVSRPEILSAMLNLRKRRMYERALQLSEWLEENKHLDFIEHDYASRLDLIAKKAEEVFNKMKDLEFPLTVFTCNQLLLLYKKLDKKKIADVLLLMEKENVKPSLFTYRILIDTKGQSNDILGMEQLLETMNAKGVEPDLQTKATIAKHYADAGLNDKADKVLKEMEGSNNLKENRGASRALLLLYAARGKSDDVMRVWKACEPNPLMEEYLAAIEAWGKLGNIKEAESVFERMIKKRKSSSKCYTCLLKVYAEHKMLGKGKELVKRMADSGCHIPPLTWDAIVKLYVEAGEVEKADSILNKAVQQRHLRPLYNSYMTIMDKYAKRGDVHNAEKIFNRLRQSGYLGRVRQYQVLLEAYINAKTPAYGFRERLKADNLFPNRALASQLVKVDAFRKIAMSDLFD</sequence>
<evidence type="ECO:0000256" key="1">
    <source>
        <dbReference type="ARBA" id="ARBA00004173"/>
    </source>
</evidence>
<comment type="caution">
    <text evidence="8">The sequence shown here is derived from an EMBL/GenBank/DDBJ whole genome shotgun (WGS) entry which is preliminary data.</text>
</comment>
<name>A0A822Y9L3_NELNU</name>
<feature type="compositionally biased region" description="Acidic residues" evidence="7">
    <location>
        <begin position="106"/>
        <end position="132"/>
    </location>
</feature>
<dbReference type="PROSITE" id="PS51375">
    <property type="entry name" value="PPR"/>
    <property type="match status" value="2"/>
</dbReference>
<organism evidence="8 9">
    <name type="scientific">Nelumbo nucifera</name>
    <name type="common">Sacred lotus</name>
    <dbReference type="NCBI Taxonomy" id="4432"/>
    <lineage>
        <taxon>Eukaryota</taxon>
        <taxon>Viridiplantae</taxon>
        <taxon>Streptophyta</taxon>
        <taxon>Embryophyta</taxon>
        <taxon>Tracheophyta</taxon>
        <taxon>Spermatophyta</taxon>
        <taxon>Magnoliopsida</taxon>
        <taxon>Proteales</taxon>
        <taxon>Nelumbonaceae</taxon>
        <taxon>Nelumbo</taxon>
    </lineage>
</organism>
<proteinExistence type="inferred from homology"/>
<keyword evidence="4" id="KW-0809">Transit peptide</keyword>
<dbReference type="PANTHER" id="PTHR45717">
    <property type="entry name" value="OS12G0527900 PROTEIN"/>
    <property type="match status" value="1"/>
</dbReference>
<evidence type="ECO:0000256" key="7">
    <source>
        <dbReference type="SAM" id="MobiDB-lite"/>
    </source>
</evidence>
<protein>
    <recommendedName>
        <fullName evidence="10">Pentatricopeptide repeat-containing protein At1g80270, mitochondrial-like</fullName>
    </recommendedName>
</protein>
<evidence type="ECO:0000313" key="9">
    <source>
        <dbReference type="Proteomes" id="UP000607653"/>
    </source>
</evidence>
<dbReference type="Pfam" id="PF01535">
    <property type="entry name" value="PPR"/>
    <property type="match status" value="4"/>
</dbReference>
<comment type="similarity">
    <text evidence="2">Belongs to the PPR family. P subfamily.</text>
</comment>
<dbReference type="EMBL" id="DUZY01000002">
    <property type="protein sequence ID" value="DAD29240.1"/>
    <property type="molecule type" value="Genomic_DNA"/>
</dbReference>
<feature type="region of interest" description="Disordered" evidence="7">
    <location>
        <begin position="74"/>
        <end position="149"/>
    </location>
</feature>
<dbReference type="SUPFAM" id="SSF48452">
    <property type="entry name" value="TPR-like"/>
    <property type="match status" value="1"/>
</dbReference>
<keyword evidence="3" id="KW-0677">Repeat</keyword>
<feature type="repeat" description="PPR" evidence="6">
    <location>
        <begin position="295"/>
        <end position="329"/>
    </location>
</feature>
<keyword evidence="5" id="KW-0496">Mitochondrion</keyword>
<dbReference type="AlphaFoldDB" id="A0A822Y9L3"/>
<feature type="repeat" description="PPR" evidence="6">
    <location>
        <begin position="432"/>
        <end position="466"/>
    </location>
</feature>
<gene>
    <name evidence="8" type="ORF">HUJ06_030708</name>
</gene>
<evidence type="ECO:0008006" key="10">
    <source>
        <dbReference type="Google" id="ProtNLM"/>
    </source>
</evidence>
<evidence type="ECO:0000256" key="3">
    <source>
        <dbReference type="ARBA" id="ARBA00022737"/>
    </source>
</evidence>
<evidence type="ECO:0000256" key="2">
    <source>
        <dbReference type="ARBA" id="ARBA00007626"/>
    </source>
</evidence>
<dbReference type="Gene3D" id="1.25.40.10">
    <property type="entry name" value="Tetratricopeptide repeat domain"/>
    <property type="match status" value="2"/>
</dbReference>
<evidence type="ECO:0000256" key="5">
    <source>
        <dbReference type="ARBA" id="ARBA00023128"/>
    </source>
</evidence>
<dbReference type="Pfam" id="PF13812">
    <property type="entry name" value="PPR_3"/>
    <property type="match status" value="1"/>
</dbReference>
<dbReference type="NCBIfam" id="TIGR00756">
    <property type="entry name" value="PPR"/>
    <property type="match status" value="2"/>
</dbReference>
<dbReference type="Proteomes" id="UP000607653">
    <property type="component" value="Unassembled WGS sequence"/>
</dbReference>
<reference evidence="8 9" key="1">
    <citation type="journal article" date="2020" name="Mol. Biol. Evol.">
        <title>Distinct Expression and Methylation Patterns for Genes with Different Fates following a Single Whole-Genome Duplication in Flowering Plants.</title>
        <authorList>
            <person name="Shi T."/>
            <person name="Rahmani R.S."/>
            <person name="Gugger P.F."/>
            <person name="Wang M."/>
            <person name="Li H."/>
            <person name="Zhang Y."/>
            <person name="Li Z."/>
            <person name="Wang Q."/>
            <person name="Van de Peer Y."/>
            <person name="Marchal K."/>
            <person name="Chen J."/>
        </authorList>
    </citation>
    <scope>NUCLEOTIDE SEQUENCE [LARGE SCALE GENOMIC DNA]</scope>
    <source>
        <tissue evidence="8">Leaf</tissue>
    </source>
</reference>
<dbReference type="GO" id="GO:0003729">
    <property type="term" value="F:mRNA binding"/>
    <property type="evidence" value="ECO:0007669"/>
    <property type="project" value="UniProtKB-ARBA"/>
</dbReference>